<evidence type="ECO:0000256" key="7">
    <source>
        <dbReference type="ARBA" id="ARBA00035687"/>
    </source>
</evidence>
<evidence type="ECO:0000256" key="8">
    <source>
        <dbReference type="HAMAP-Rule" id="MF_00501"/>
    </source>
</evidence>
<dbReference type="EMBL" id="BDME01000001">
    <property type="protein sequence ID" value="GAX87091.1"/>
    <property type="molecule type" value="Genomic_DNA"/>
</dbReference>
<dbReference type="InterPro" id="IPR002150">
    <property type="entry name" value="Ribosomal_bL31"/>
</dbReference>
<comment type="function">
    <text evidence="8">Binds the 23S rRNA.</text>
</comment>
<dbReference type="NCBIfam" id="NF001809">
    <property type="entry name" value="PRK00528.1"/>
    <property type="match status" value="1"/>
</dbReference>
<dbReference type="GO" id="GO:0003735">
    <property type="term" value="F:structural constituent of ribosome"/>
    <property type="evidence" value="ECO:0007669"/>
    <property type="project" value="InterPro"/>
</dbReference>
<name>A0A292YC81_9BACT</name>
<dbReference type="GO" id="GO:0046872">
    <property type="term" value="F:metal ion binding"/>
    <property type="evidence" value="ECO:0007669"/>
    <property type="project" value="UniProtKB-KW"/>
</dbReference>
<keyword evidence="8" id="KW-0862">Zinc</keyword>
<dbReference type="GO" id="GO:0005840">
    <property type="term" value="C:ribosome"/>
    <property type="evidence" value="ECO:0007669"/>
    <property type="project" value="UniProtKB-KW"/>
</dbReference>
<comment type="cofactor">
    <cofactor evidence="8">
        <name>Zn(2+)</name>
        <dbReference type="ChEBI" id="CHEBI:29105"/>
    </cofactor>
    <text evidence="8">Binds 1 zinc ion per subunit.</text>
</comment>
<dbReference type="AlphaFoldDB" id="A0A292YC81"/>
<dbReference type="Pfam" id="PF01197">
    <property type="entry name" value="Ribosomal_L31"/>
    <property type="match status" value="1"/>
</dbReference>
<dbReference type="PROSITE" id="PS01143">
    <property type="entry name" value="RIBOSOMAL_L31"/>
    <property type="match status" value="1"/>
</dbReference>
<accession>A0A292YC81</accession>
<keyword evidence="3 8" id="KW-0699">rRNA-binding</keyword>
<dbReference type="HAMAP" id="MF_00501">
    <property type="entry name" value="Ribosomal_bL31_1"/>
    <property type="match status" value="1"/>
</dbReference>
<evidence type="ECO:0000256" key="4">
    <source>
        <dbReference type="ARBA" id="ARBA00022884"/>
    </source>
</evidence>
<sequence>MKKGIHPEYMTCTVTCTCGHTFEILSNKPTLRIEVCDKCHPFYTGQERNLDTGGKVDKFKKKYGLK</sequence>
<feature type="binding site" evidence="8">
    <location>
        <position position="16"/>
    </location>
    <ligand>
        <name>Zn(2+)</name>
        <dbReference type="ChEBI" id="CHEBI:29105"/>
    </ligand>
</feature>
<dbReference type="Gene3D" id="4.10.830.30">
    <property type="entry name" value="Ribosomal protein L31"/>
    <property type="match status" value="1"/>
</dbReference>
<evidence type="ECO:0000256" key="2">
    <source>
        <dbReference type="ARBA" id="ARBA00011838"/>
    </source>
</evidence>
<keyword evidence="8" id="KW-0479">Metal-binding</keyword>
<dbReference type="SUPFAM" id="SSF143800">
    <property type="entry name" value="L28p-like"/>
    <property type="match status" value="1"/>
</dbReference>
<organism evidence="9 10">
    <name type="scientific">Lebetimonas natsushimae</name>
    <dbReference type="NCBI Taxonomy" id="1936991"/>
    <lineage>
        <taxon>Bacteria</taxon>
        <taxon>Pseudomonadati</taxon>
        <taxon>Campylobacterota</taxon>
        <taxon>Epsilonproteobacteria</taxon>
        <taxon>Nautiliales</taxon>
        <taxon>Nautiliaceae</taxon>
        <taxon>Lebetimonas</taxon>
    </lineage>
</organism>
<dbReference type="PRINTS" id="PR01249">
    <property type="entry name" value="RIBOSOMALL31"/>
</dbReference>
<dbReference type="NCBIfam" id="TIGR00105">
    <property type="entry name" value="L31"/>
    <property type="match status" value="1"/>
</dbReference>
<protein>
    <recommendedName>
        <fullName evidence="7 8">Large ribosomal subunit protein bL31</fullName>
    </recommendedName>
</protein>
<keyword evidence="5 8" id="KW-0689">Ribosomal protein</keyword>
<evidence type="ECO:0000256" key="3">
    <source>
        <dbReference type="ARBA" id="ARBA00022730"/>
    </source>
</evidence>
<feature type="binding site" evidence="8">
    <location>
        <position position="36"/>
    </location>
    <ligand>
        <name>Zn(2+)</name>
        <dbReference type="ChEBI" id="CHEBI:29105"/>
    </ligand>
</feature>
<dbReference type="GO" id="GO:0019843">
    <property type="term" value="F:rRNA binding"/>
    <property type="evidence" value="ECO:0007669"/>
    <property type="project" value="UniProtKB-KW"/>
</dbReference>
<dbReference type="InterPro" id="IPR034704">
    <property type="entry name" value="Ribosomal_bL28/bL31-like_sf"/>
</dbReference>
<keyword evidence="10" id="KW-1185">Reference proteome</keyword>
<feature type="binding site" evidence="8">
    <location>
        <position position="39"/>
    </location>
    <ligand>
        <name>Zn(2+)</name>
        <dbReference type="ChEBI" id="CHEBI:29105"/>
    </ligand>
</feature>
<dbReference type="InterPro" id="IPR042105">
    <property type="entry name" value="Ribosomal_bL31_sf"/>
</dbReference>
<dbReference type="OrthoDB" id="9803251at2"/>
<dbReference type="RefSeq" id="WP_096258248.1">
    <property type="nucleotide sequence ID" value="NZ_BDME01000001.1"/>
</dbReference>
<dbReference type="PANTHER" id="PTHR33280:SF1">
    <property type="entry name" value="LARGE RIBOSOMAL SUBUNIT PROTEIN BL31C"/>
    <property type="match status" value="1"/>
</dbReference>
<gene>
    <name evidence="8" type="primary">rpmE</name>
    <name evidence="9" type="ORF">LNAT_P0386</name>
</gene>
<dbReference type="PANTHER" id="PTHR33280">
    <property type="entry name" value="50S RIBOSOMAL PROTEIN L31, CHLOROPLASTIC"/>
    <property type="match status" value="1"/>
</dbReference>
<keyword evidence="4 8" id="KW-0694">RNA-binding</keyword>
<dbReference type="GO" id="GO:0006412">
    <property type="term" value="P:translation"/>
    <property type="evidence" value="ECO:0007669"/>
    <property type="project" value="UniProtKB-UniRule"/>
</dbReference>
<evidence type="ECO:0000256" key="6">
    <source>
        <dbReference type="ARBA" id="ARBA00023274"/>
    </source>
</evidence>
<evidence type="ECO:0000313" key="10">
    <source>
        <dbReference type="Proteomes" id="UP000217944"/>
    </source>
</evidence>
<proteinExistence type="inferred from homology"/>
<dbReference type="GO" id="GO:1990904">
    <property type="term" value="C:ribonucleoprotein complex"/>
    <property type="evidence" value="ECO:0007669"/>
    <property type="project" value="UniProtKB-KW"/>
</dbReference>
<comment type="similarity">
    <text evidence="1 8">Belongs to the bacterial ribosomal protein bL31 family. Type A subfamily.</text>
</comment>
<dbReference type="NCBIfam" id="NF000612">
    <property type="entry name" value="PRK00019.1"/>
    <property type="match status" value="1"/>
</dbReference>
<dbReference type="Proteomes" id="UP000217944">
    <property type="component" value="Unassembled WGS sequence"/>
</dbReference>
<evidence type="ECO:0000256" key="5">
    <source>
        <dbReference type="ARBA" id="ARBA00022980"/>
    </source>
</evidence>
<evidence type="ECO:0000256" key="1">
    <source>
        <dbReference type="ARBA" id="ARBA00009296"/>
    </source>
</evidence>
<reference evidence="9 10" key="1">
    <citation type="journal article" date="2017" name="Syst. Appl. Microbiol.">
        <title>Lebetimonas natsushimae sp. nov., a novel strictly anaerobic, moderately thermophilic chemoautotroph isolated from a deep-sea hydrothermal vent polychaete nest in the Mid-Okinawa Trough.</title>
        <authorList>
            <person name="Nagata R."/>
            <person name="Takaki Y."/>
            <person name="Tame A."/>
            <person name="Nunoura T."/>
            <person name="Muto H."/>
            <person name="Mino S."/>
            <person name="Sawayama S."/>
            <person name="Takai K."/>
            <person name="Nakagawa S."/>
        </authorList>
    </citation>
    <scope>NUCLEOTIDE SEQUENCE [LARGE SCALE GENOMIC DNA]</scope>
    <source>
        <strain evidence="9 10">HS1857</strain>
    </source>
</reference>
<comment type="caution">
    <text evidence="9">The sequence shown here is derived from an EMBL/GenBank/DDBJ whole genome shotgun (WGS) entry which is preliminary data.</text>
</comment>
<keyword evidence="6 8" id="KW-0687">Ribonucleoprotein</keyword>
<evidence type="ECO:0000313" key="9">
    <source>
        <dbReference type="EMBL" id="GAX87091.1"/>
    </source>
</evidence>
<feature type="binding site" evidence="8">
    <location>
        <position position="18"/>
    </location>
    <ligand>
        <name>Zn(2+)</name>
        <dbReference type="ChEBI" id="CHEBI:29105"/>
    </ligand>
</feature>
<dbReference type="InterPro" id="IPR027491">
    <property type="entry name" value="Ribosomal_bL31_A"/>
</dbReference>
<comment type="subunit">
    <text evidence="2 8">Part of the 50S ribosomal subunit.</text>
</comment>